<dbReference type="AlphaFoldDB" id="A0A2S1LKF6"/>
<keyword evidence="2" id="KW-1185">Reference proteome</keyword>
<dbReference type="RefSeq" id="WP_108735895.1">
    <property type="nucleotide sequence ID" value="NZ_CP020919.1"/>
</dbReference>
<evidence type="ECO:0000313" key="1">
    <source>
        <dbReference type="EMBL" id="AWG24243.1"/>
    </source>
</evidence>
<proteinExistence type="predicted"/>
<accession>A0A2S1LKF6</accession>
<dbReference type="Proteomes" id="UP000244677">
    <property type="component" value="Chromosome"/>
</dbReference>
<dbReference type="OrthoDB" id="844533at2"/>
<reference evidence="1 2" key="1">
    <citation type="submission" date="2017-04" db="EMBL/GenBank/DDBJ databases">
        <title>Complete genome sequence of Flavobacterium kingsejong AJ004.</title>
        <authorList>
            <person name="Lee P.C."/>
        </authorList>
    </citation>
    <scope>NUCLEOTIDE SEQUENCE [LARGE SCALE GENOMIC DNA]</scope>
    <source>
        <strain evidence="1 2">AJ004</strain>
    </source>
</reference>
<dbReference type="KEGG" id="fki:FK004_02895"/>
<protein>
    <submittedName>
        <fullName evidence="1">Uncharacterized protein</fullName>
    </submittedName>
</protein>
<dbReference type="EMBL" id="CP020919">
    <property type="protein sequence ID" value="AWG24243.1"/>
    <property type="molecule type" value="Genomic_DNA"/>
</dbReference>
<organism evidence="1 2">
    <name type="scientific">Flavobacterium kingsejongi</name>
    <dbReference type="NCBI Taxonomy" id="1678728"/>
    <lineage>
        <taxon>Bacteria</taxon>
        <taxon>Pseudomonadati</taxon>
        <taxon>Bacteroidota</taxon>
        <taxon>Flavobacteriia</taxon>
        <taxon>Flavobacteriales</taxon>
        <taxon>Flavobacteriaceae</taxon>
        <taxon>Flavobacterium</taxon>
    </lineage>
</organism>
<dbReference type="InterPro" id="IPR036525">
    <property type="entry name" value="Tubulin/FtsZ_GTPase_sf"/>
</dbReference>
<gene>
    <name evidence="1" type="ORF">FK004_02895</name>
</gene>
<sequence>MDKLFIIAIGGTGMRCLESFTHLCAIGMFDSREIDLLTLDTDQSNGNKAKVEQQVQLYNRIKTSGTIAGGTPNANTFFSAKLNLHRYYTNYSGVGRENFKNISKLSSGTSEQQKANKLLSDLFLDNTTVQEFGLAHGYRAQTHLGSMLMYHGIIETARNLAKGGNVEPQERELDAFISKIEAAGANARVFIFGSIFGGTGASAIPVLPKALQDFVTIRSGGKSSIDLSSAKFGSTLLTEYFTFNKPDNKQKSNKENSIIADSSFFPLNSQAALQFYQSDPTVQKSYKILYHIGWPIESKKIDAGTSGHETITGGATQKNPCHITELICACAAYDFFTRETGFDGAKAEYLFKAVGFNNNTFNFSFNDFVGNTNKAGDTFANRLGAFFSLAHICLAKNGAAEGDNGLKGFISQFENQAISEYSSITDAECSEIDTYFKDFTYTFDNERFVPGWLYQVRNTVAPGNFMFDSSAFPDSKPELRNIDVGALFLDKKHHWSDARSIRNITGNRYENFVGKLINSSAKQDQKVSTPKEKFLAHIYNALSDSQNFNLN</sequence>
<name>A0A2S1LKF6_9FLAO</name>
<dbReference type="SUPFAM" id="SSF52490">
    <property type="entry name" value="Tubulin nucleotide-binding domain-like"/>
    <property type="match status" value="1"/>
</dbReference>
<evidence type="ECO:0000313" key="2">
    <source>
        <dbReference type="Proteomes" id="UP000244677"/>
    </source>
</evidence>